<dbReference type="Gene3D" id="1.10.4080.10">
    <property type="entry name" value="ADP-ribosylation/Crystallin J1"/>
    <property type="match status" value="1"/>
</dbReference>
<keyword evidence="1" id="KW-0812">Transmembrane</keyword>
<dbReference type="InterPro" id="IPR036705">
    <property type="entry name" value="Ribosyl_crysJ1_sf"/>
</dbReference>
<keyword evidence="2" id="KW-0378">Hydrolase</keyword>
<dbReference type="GO" id="GO:0016787">
    <property type="term" value="F:hydrolase activity"/>
    <property type="evidence" value="ECO:0007669"/>
    <property type="project" value="UniProtKB-KW"/>
</dbReference>
<evidence type="ECO:0000313" key="2">
    <source>
        <dbReference type="EMBL" id="QBK91767.1"/>
    </source>
</evidence>
<evidence type="ECO:0000256" key="1">
    <source>
        <dbReference type="SAM" id="Phobius"/>
    </source>
</evidence>
<dbReference type="SUPFAM" id="SSF101478">
    <property type="entry name" value="ADP-ribosylglycohydrolase"/>
    <property type="match status" value="1"/>
</dbReference>
<organism evidence="2">
    <name type="scientific">Pithovirus LCPAC304</name>
    <dbReference type="NCBI Taxonomy" id="2506594"/>
    <lineage>
        <taxon>Viruses</taxon>
        <taxon>Pithoviruses</taxon>
    </lineage>
</organism>
<name>A0A481Z7L6_9VIRU</name>
<keyword evidence="1" id="KW-1133">Transmembrane helix</keyword>
<gene>
    <name evidence="2" type="ORF">LCPAC304_01050</name>
</gene>
<sequence length="66" mass="7705">MSEDTTFWWNVLAMFYGGALGDALGIPFEFRYSIPVTKYHGKLEYRPMMKSRFQGTRYGVIGQWSN</sequence>
<protein>
    <submittedName>
        <fullName evidence="2">ADP-ribosylglycohydrolase</fullName>
    </submittedName>
</protein>
<feature type="transmembrane region" description="Helical" evidence="1">
    <location>
        <begin position="6"/>
        <end position="28"/>
    </location>
</feature>
<reference evidence="2" key="1">
    <citation type="journal article" date="2019" name="MBio">
        <title>Virus Genomes from Deep Sea Sediments Expand the Ocean Megavirome and Support Independent Origins of Viral Gigantism.</title>
        <authorList>
            <person name="Backstrom D."/>
            <person name="Yutin N."/>
            <person name="Jorgensen S.L."/>
            <person name="Dharamshi J."/>
            <person name="Homa F."/>
            <person name="Zaremba-Niedwiedzka K."/>
            <person name="Spang A."/>
            <person name="Wolf Y.I."/>
            <person name="Koonin E.V."/>
            <person name="Ettema T.J."/>
        </authorList>
    </citation>
    <scope>NUCLEOTIDE SEQUENCE</scope>
</reference>
<keyword evidence="1" id="KW-0472">Membrane</keyword>
<dbReference type="EMBL" id="MK500565">
    <property type="protein sequence ID" value="QBK91767.1"/>
    <property type="molecule type" value="Genomic_DNA"/>
</dbReference>
<accession>A0A481Z7L6</accession>
<proteinExistence type="predicted"/>